<dbReference type="AlphaFoldDB" id="A0A6I6GKT4"/>
<organism evidence="1 2">
    <name type="scientific">Phnomibacter ginsenosidimutans</name>
    <dbReference type="NCBI Taxonomy" id="2676868"/>
    <lineage>
        <taxon>Bacteria</taxon>
        <taxon>Pseudomonadati</taxon>
        <taxon>Bacteroidota</taxon>
        <taxon>Chitinophagia</taxon>
        <taxon>Chitinophagales</taxon>
        <taxon>Chitinophagaceae</taxon>
        <taxon>Phnomibacter</taxon>
    </lineage>
</organism>
<reference evidence="1 2" key="1">
    <citation type="submission" date="2019-11" db="EMBL/GenBank/DDBJ databases">
        <authorList>
            <person name="Im W.T."/>
        </authorList>
    </citation>
    <scope>NUCLEOTIDE SEQUENCE [LARGE SCALE GENOMIC DNA]</scope>
    <source>
        <strain evidence="1 2">SB-02</strain>
    </source>
</reference>
<dbReference type="Pfam" id="PF00756">
    <property type="entry name" value="Esterase"/>
    <property type="match status" value="1"/>
</dbReference>
<dbReference type="InterPro" id="IPR000801">
    <property type="entry name" value="Esterase-like"/>
</dbReference>
<dbReference type="EMBL" id="CP046566">
    <property type="protein sequence ID" value="QGW28248.1"/>
    <property type="molecule type" value="Genomic_DNA"/>
</dbReference>
<dbReference type="Gene3D" id="3.40.50.1820">
    <property type="entry name" value="alpha/beta hydrolase"/>
    <property type="match status" value="1"/>
</dbReference>
<sequence>MNKTILTLLVWMGFVQTNGWAQTLLLSLKDLPQGISAEQIFVAGNFNGWNPKDSNYRFNNQGKLRIQATAAALLEFKCTLGSWEKVECNSNGSSISNRVIKLLKDTSVTIRIESFQHLHAGKPVVSTASANVHVLPAAVQRKGENKTIRLYLPPDYTQGNNKYPVLYMMDGQNLFDVTTGSFGEWQVDEVLDSIFLATGKSMIVVGIDHAGPLRLNEYNPYDHPRFGKADGRAFVQWITDTLKPWIDAHYRTSTKASNTWIAGSSMGGLISTQALLQAPQQFAGAGIFSPAYWTAPEMFNAANAQPSAFRKKRLFLYAGGMEGESMVPDMQRMATLAKKGKPRSFVEIISPEAQHNEAAWRKQLPAFFSYLLLLGGAANK</sequence>
<keyword evidence="2" id="KW-1185">Reference proteome</keyword>
<dbReference type="KEGG" id="fls:GLV81_09185"/>
<gene>
    <name evidence="1" type="ORF">GLV81_09185</name>
</gene>
<evidence type="ECO:0008006" key="3">
    <source>
        <dbReference type="Google" id="ProtNLM"/>
    </source>
</evidence>
<dbReference type="RefSeq" id="WP_157478605.1">
    <property type="nucleotide sequence ID" value="NZ_CP046566.1"/>
</dbReference>
<dbReference type="PANTHER" id="PTHR48098">
    <property type="entry name" value="ENTEROCHELIN ESTERASE-RELATED"/>
    <property type="match status" value="1"/>
</dbReference>
<dbReference type="SUPFAM" id="SSF53474">
    <property type="entry name" value="alpha/beta-Hydrolases"/>
    <property type="match status" value="1"/>
</dbReference>
<evidence type="ECO:0000313" key="1">
    <source>
        <dbReference type="EMBL" id="QGW28248.1"/>
    </source>
</evidence>
<dbReference type="InterPro" id="IPR050583">
    <property type="entry name" value="Mycobacterial_A85_antigen"/>
</dbReference>
<dbReference type="InterPro" id="IPR029058">
    <property type="entry name" value="AB_hydrolase_fold"/>
</dbReference>
<dbReference type="Proteomes" id="UP000426027">
    <property type="component" value="Chromosome"/>
</dbReference>
<protein>
    <recommendedName>
        <fullName evidence="3">Alpha/beta hydrolase</fullName>
    </recommendedName>
</protein>
<evidence type="ECO:0000313" key="2">
    <source>
        <dbReference type="Proteomes" id="UP000426027"/>
    </source>
</evidence>
<accession>A0A6I6GKT4</accession>
<proteinExistence type="predicted"/>
<name>A0A6I6GKT4_9BACT</name>
<dbReference type="PANTHER" id="PTHR48098:SF6">
    <property type="entry name" value="FERRI-BACILLIBACTIN ESTERASE BESA"/>
    <property type="match status" value="1"/>
</dbReference>